<dbReference type="STRING" id="1441469.A0A225AFA3"/>
<dbReference type="Pfam" id="PF10469">
    <property type="entry name" value="AKAP7_NLS"/>
    <property type="match status" value="1"/>
</dbReference>
<proteinExistence type="predicted"/>
<feature type="compositionally biased region" description="Low complexity" evidence="1">
    <location>
        <begin position="228"/>
        <end position="239"/>
    </location>
</feature>
<dbReference type="GO" id="GO:0006355">
    <property type="term" value="P:regulation of DNA-templated transcription"/>
    <property type="evidence" value="ECO:0007669"/>
    <property type="project" value="TreeGrafter"/>
</dbReference>
<dbReference type="OrthoDB" id="277832at2759"/>
<dbReference type="PANTHER" id="PTHR13360">
    <property type="entry name" value="ACTIVATING SIGNAL COINTEGRATOR 1 COMPLEX SUBUNIT 1"/>
    <property type="match status" value="1"/>
</dbReference>
<dbReference type="PANTHER" id="PTHR13360:SF1">
    <property type="entry name" value="ACTIVATING SIGNAL COINTEGRATOR 1 COMPLEX SUBUNIT 1"/>
    <property type="match status" value="1"/>
</dbReference>
<dbReference type="Proteomes" id="UP000214365">
    <property type="component" value="Unassembled WGS sequence"/>
</dbReference>
<feature type="region of interest" description="Disordered" evidence="1">
    <location>
        <begin position="205"/>
        <end position="240"/>
    </location>
</feature>
<feature type="region of interest" description="Disordered" evidence="1">
    <location>
        <begin position="313"/>
        <end position="362"/>
    </location>
</feature>
<keyword evidence="4" id="KW-1185">Reference proteome</keyword>
<comment type="caution">
    <text evidence="3">The sequence shown here is derived from an EMBL/GenBank/DDBJ whole genome shotgun (WGS) entry which is preliminary data.</text>
</comment>
<dbReference type="InterPro" id="IPR019510">
    <property type="entry name" value="AKAP7-like_phosphoesterase"/>
</dbReference>
<name>A0A225AFA3_TALAT</name>
<dbReference type="AlphaFoldDB" id="A0A225AFA3"/>
<gene>
    <name evidence="3" type="ORF">UA08_04782</name>
</gene>
<evidence type="ECO:0000313" key="4">
    <source>
        <dbReference type="Proteomes" id="UP000214365"/>
    </source>
</evidence>
<protein>
    <recommendedName>
        <fullName evidence="2">A-kinase anchor protein 7-like phosphoesterase domain-containing protein</fullName>
    </recommendedName>
</protein>
<feature type="domain" description="A-kinase anchor protein 7-like phosphoesterase" evidence="2">
    <location>
        <begin position="30"/>
        <end position="309"/>
    </location>
</feature>
<sequence>MPASSTPDQQQQQQNEHTIQTKKQKRPALTHFLCLPLVSETSLPLLEVSLINFKRSIPPRRKTLDDHPAKPRPQLFPDSAVRPLGTLHLTLGVMSLPTPARVEEAAELLRSLDVGRLLQEVESELSDSNKNNNRNYHGEKEDIQTTQSHSLPISVSLESLESLPRAKTATVLYAHPIDPTSRLHPFAVKIRNEFVNAGFIEQDFVKQRPKKSKDKKSRAPKKPPAHSGNGVDNDNGNGNIMAAESEKECLLQQKPKFRPLLLHATLVNTIYACRGPNPHHSSGARKRRKFNGPLTFDARDILAHYRDFYTDGTCMQEKQPPTDDIFETGTPLDLARDGTTGQSDDDDDESASLSSEEEAHPSKAIIQQLPEHGKGDHAIPQSQTLKHPFIWARNVPIERLCICEMGAKKPNENSGSLAARLGQEYRVVAEKKLFE</sequence>
<dbReference type="GO" id="GO:0006307">
    <property type="term" value="P:DNA alkylation repair"/>
    <property type="evidence" value="ECO:0007669"/>
    <property type="project" value="InterPro"/>
</dbReference>
<evidence type="ECO:0000313" key="3">
    <source>
        <dbReference type="EMBL" id="OKL59992.1"/>
    </source>
</evidence>
<feature type="region of interest" description="Disordered" evidence="1">
    <location>
        <begin position="1"/>
        <end position="25"/>
    </location>
</feature>
<dbReference type="InterPro" id="IPR009210">
    <property type="entry name" value="ASCC1"/>
</dbReference>
<feature type="region of interest" description="Disordered" evidence="1">
    <location>
        <begin position="123"/>
        <end position="149"/>
    </location>
</feature>
<reference evidence="3 4" key="1">
    <citation type="submission" date="2015-06" db="EMBL/GenBank/DDBJ databases">
        <title>Talaromyces atroroseus IBT 11181 draft genome.</title>
        <authorList>
            <person name="Rasmussen K.B."/>
            <person name="Rasmussen S."/>
            <person name="Petersen B."/>
            <person name="Sicheritz-Ponten T."/>
            <person name="Mortensen U.H."/>
            <person name="Thrane U."/>
        </authorList>
    </citation>
    <scope>NUCLEOTIDE SEQUENCE [LARGE SCALE GENOMIC DNA]</scope>
    <source>
        <strain evidence="3 4">IBT 11181</strain>
    </source>
</reference>
<dbReference type="Gene3D" id="3.90.1140.10">
    <property type="entry name" value="Cyclic phosphodiesterase"/>
    <property type="match status" value="1"/>
</dbReference>
<evidence type="ECO:0000259" key="2">
    <source>
        <dbReference type="Pfam" id="PF10469"/>
    </source>
</evidence>
<feature type="region of interest" description="Disordered" evidence="1">
    <location>
        <begin position="59"/>
        <end position="79"/>
    </location>
</feature>
<dbReference type="RefSeq" id="XP_020120113.1">
    <property type="nucleotide sequence ID" value="XM_020267090.1"/>
</dbReference>
<dbReference type="GeneID" id="31004537"/>
<organism evidence="3 4">
    <name type="scientific">Talaromyces atroroseus</name>
    <dbReference type="NCBI Taxonomy" id="1441469"/>
    <lineage>
        <taxon>Eukaryota</taxon>
        <taxon>Fungi</taxon>
        <taxon>Dikarya</taxon>
        <taxon>Ascomycota</taxon>
        <taxon>Pezizomycotina</taxon>
        <taxon>Eurotiomycetes</taxon>
        <taxon>Eurotiomycetidae</taxon>
        <taxon>Eurotiales</taxon>
        <taxon>Trichocomaceae</taxon>
        <taxon>Talaromyces</taxon>
        <taxon>Talaromyces sect. Trachyspermi</taxon>
    </lineage>
</organism>
<feature type="compositionally biased region" description="Polar residues" evidence="1">
    <location>
        <begin position="126"/>
        <end position="135"/>
    </location>
</feature>
<dbReference type="GO" id="GO:0005634">
    <property type="term" value="C:nucleus"/>
    <property type="evidence" value="ECO:0007669"/>
    <property type="project" value="TreeGrafter"/>
</dbReference>
<evidence type="ECO:0000256" key="1">
    <source>
        <dbReference type="SAM" id="MobiDB-lite"/>
    </source>
</evidence>
<dbReference type="EMBL" id="LFMY01000006">
    <property type="protein sequence ID" value="OKL59992.1"/>
    <property type="molecule type" value="Genomic_DNA"/>
</dbReference>
<feature type="compositionally biased region" description="Basic residues" evidence="1">
    <location>
        <begin position="207"/>
        <end position="224"/>
    </location>
</feature>
<accession>A0A225AFA3</accession>